<dbReference type="InterPro" id="IPR007855">
    <property type="entry name" value="RDRP"/>
</dbReference>
<dbReference type="AlphaFoldDB" id="A0A9P6C692"/>
<keyword evidence="1" id="KW-0548">Nucleotidyltransferase</keyword>
<comment type="similarity">
    <text evidence="1">Belongs to the RdRP family.</text>
</comment>
<comment type="catalytic activity">
    <reaction evidence="1">
        <text>RNA(n) + a ribonucleoside 5'-triphosphate = RNA(n+1) + diphosphate</text>
        <dbReference type="Rhea" id="RHEA:21248"/>
        <dbReference type="Rhea" id="RHEA-COMP:14527"/>
        <dbReference type="Rhea" id="RHEA-COMP:17342"/>
        <dbReference type="ChEBI" id="CHEBI:33019"/>
        <dbReference type="ChEBI" id="CHEBI:61557"/>
        <dbReference type="ChEBI" id="CHEBI:140395"/>
        <dbReference type="EC" id="2.7.7.48"/>
    </reaction>
</comment>
<keyword evidence="1" id="KW-0694">RNA-binding</keyword>
<dbReference type="EC" id="2.7.7.48" evidence="1"/>
<dbReference type="InterPro" id="IPR057596">
    <property type="entry name" value="RDRP_core"/>
</dbReference>
<protein>
    <recommendedName>
        <fullName evidence="1">RNA-dependent RNA polymerase</fullName>
        <ecNumber evidence="1">2.7.7.48</ecNumber>
    </recommendedName>
</protein>
<dbReference type="PANTHER" id="PTHR23079">
    <property type="entry name" value="RNA-DEPENDENT RNA POLYMERASE"/>
    <property type="match status" value="1"/>
</dbReference>
<keyword evidence="1 3" id="KW-0696">RNA-directed RNA polymerase</keyword>
<dbReference type="PANTHER" id="PTHR23079:SF55">
    <property type="entry name" value="RNA-DIRECTED RNA POLYMERASE"/>
    <property type="match status" value="1"/>
</dbReference>
<keyword evidence="4" id="KW-1185">Reference proteome</keyword>
<feature type="domain" description="RDRP core" evidence="2">
    <location>
        <begin position="401"/>
        <end position="989"/>
    </location>
</feature>
<dbReference type="GO" id="GO:0031380">
    <property type="term" value="C:nuclear RNA-directed RNA polymerase complex"/>
    <property type="evidence" value="ECO:0007669"/>
    <property type="project" value="TreeGrafter"/>
</dbReference>
<dbReference type="GO" id="GO:0003723">
    <property type="term" value="F:RNA binding"/>
    <property type="evidence" value="ECO:0007669"/>
    <property type="project" value="UniProtKB-KW"/>
</dbReference>
<dbReference type="EMBL" id="MU151112">
    <property type="protein sequence ID" value="KAF9450099.1"/>
    <property type="molecule type" value="Genomic_DNA"/>
</dbReference>
<evidence type="ECO:0000313" key="3">
    <source>
        <dbReference type="EMBL" id="KAF9450099.1"/>
    </source>
</evidence>
<dbReference type="GO" id="GO:0030422">
    <property type="term" value="P:siRNA processing"/>
    <property type="evidence" value="ECO:0007669"/>
    <property type="project" value="TreeGrafter"/>
</dbReference>
<keyword evidence="1" id="KW-0808">Transferase</keyword>
<dbReference type="Pfam" id="PF05183">
    <property type="entry name" value="RdRP"/>
    <property type="match status" value="1"/>
</dbReference>
<evidence type="ECO:0000313" key="4">
    <source>
        <dbReference type="Proteomes" id="UP000807342"/>
    </source>
</evidence>
<evidence type="ECO:0000256" key="1">
    <source>
        <dbReference type="RuleBase" id="RU363098"/>
    </source>
</evidence>
<gene>
    <name evidence="3" type="ORF">P691DRAFT_665991</name>
</gene>
<dbReference type="Proteomes" id="UP000807342">
    <property type="component" value="Unassembled WGS sequence"/>
</dbReference>
<dbReference type="OrthoDB" id="6513042at2759"/>
<name>A0A9P6C692_9AGAR</name>
<organism evidence="3 4">
    <name type="scientific">Macrolepiota fuliginosa MF-IS2</name>
    <dbReference type="NCBI Taxonomy" id="1400762"/>
    <lineage>
        <taxon>Eukaryota</taxon>
        <taxon>Fungi</taxon>
        <taxon>Dikarya</taxon>
        <taxon>Basidiomycota</taxon>
        <taxon>Agaricomycotina</taxon>
        <taxon>Agaricomycetes</taxon>
        <taxon>Agaricomycetidae</taxon>
        <taxon>Agaricales</taxon>
        <taxon>Agaricineae</taxon>
        <taxon>Agaricaceae</taxon>
        <taxon>Macrolepiota</taxon>
    </lineage>
</organism>
<reference evidence="3" key="1">
    <citation type="submission" date="2020-11" db="EMBL/GenBank/DDBJ databases">
        <authorList>
            <consortium name="DOE Joint Genome Institute"/>
            <person name="Ahrendt S."/>
            <person name="Riley R."/>
            <person name="Andreopoulos W."/>
            <person name="Labutti K."/>
            <person name="Pangilinan J."/>
            <person name="Ruiz-Duenas F.J."/>
            <person name="Barrasa J.M."/>
            <person name="Sanchez-Garcia M."/>
            <person name="Camarero S."/>
            <person name="Miyauchi S."/>
            <person name="Serrano A."/>
            <person name="Linde D."/>
            <person name="Babiker R."/>
            <person name="Drula E."/>
            <person name="Ayuso-Fernandez I."/>
            <person name="Pacheco R."/>
            <person name="Padilla G."/>
            <person name="Ferreira P."/>
            <person name="Barriuso J."/>
            <person name="Kellner H."/>
            <person name="Castanera R."/>
            <person name="Alfaro M."/>
            <person name="Ramirez L."/>
            <person name="Pisabarro A.G."/>
            <person name="Kuo A."/>
            <person name="Tritt A."/>
            <person name="Lipzen A."/>
            <person name="He G."/>
            <person name="Yan M."/>
            <person name="Ng V."/>
            <person name="Cullen D."/>
            <person name="Martin F."/>
            <person name="Rosso M.-N."/>
            <person name="Henrissat B."/>
            <person name="Hibbett D."/>
            <person name="Martinez A.T."/>
            <person name="Grigoriev I.V."/>
        </authorList>
    </citation>
    <scope>NUCLEOTIDE SEQUENCE</scope>
    <source>
        <strain evidence="3">MF-IS2</strain>
    </source>
</reference>
<evidence type="ECO:0000259" key="2">
    <source>
        <dbReference type="Pfam" id="PF05183"/>
    </source>
</evidence>
<proteinExistence type="inferred from homology"/>
<dbReference type="GO" id="GO:0003968">
    <property type="term" value="F:RNA-directed RNA polymerase activity"/>
    <property type="evidence" value="ECO:0007669"/>
    <property type="project" value="UniProtKB-KW"/>
</dbReference>
<accession>A0A9P6C692</accession>
<comment type="caution">
    <text evidence="3">The sequence shown here is derived from an EMBL/GenBank/DDBJ whole genome shotgun (WGS) entry which is preliminary data.</text>
</comment>
<sequence length="1162" mass="131610">MEIFMHHIPVGLREYDVKIALAKYLHGPNFPNVKANFRLDLHWPKKDAHTYVGTFTLADLHVAQRFLEFYGGDDPPEAIMFGGNRIYFQESFQRPQSDVLDLLSRSRWIDPVEERKQNERHQKLRSSFPVNAVQSGWLCRDGVFSIEGEVQRLCYLSFNSERREVQITFPPVKVNKPTTHVIAIRQSFILSTSVHSTERGQSAIFFQLEIPPTFLHRKFQDKPFYRISTFPFDSLHRRATPYTSLAIRVLLTSRNDLHKFLSLAKLANLHPVRTYQVAVERRELFTNAKLDRAEAGLQAFDWRVAFQLLALLQNLDVDAVELIGILPMVRDLVESHGSSYVAGLLRAFAGQVRILSHTGKDTTGPVLSCLRSCHQKFVKQDNLSPPVPADEDLYQSFHVTVTPTTLFLTGPFLERSNRVTRRYDQVHQESFLRVEFREEDGLQYRLDRDVNGRAFIHDRIGPILGDGLVIVGQRFKFLAYSQSALSEHSVWFVKPFVDPEHGEVDAEKIVKSLGSFDNLEYDRDLIRCPARYAARLSQAFTATEGAKVKVNDVNFKDDIVARKGYIFTDGSGDMSKDVAREIWRAICPKRKGAIEDFPSAYQIRFRGSKGMLSINHKLKGSAIALRPSMIKFDAPESNEIEIARAILRPSPYYLNRPLIMLLEGLGVRYELLQRFQDNAVAETRDAVRSLQDAARLFETRGLGWAFRLPSTMLALTKLNIDAIHGDPHYDQLLRVGIYHVLRDLKNSARIPIPDAWTLVGVADTHGFLEENEIFACIKQPNGTVTYLEGHVLVSRSPCIHPGDVQVANAIGSPPKGSCFEVEPLPNTVVFSIKGRRPLPSCLGGGDLDGDVYNLLPLSSHREMTPMRYFEPAKYPPAKRKILARPSTMKDVADFVMEYIVSDVIGIVASNWLVIADQSQFGIQDRVCLRLAELHNDAVDYPKTGNAVNTRDIPKLKFPKPDWNAPETVEPDPVNYYQSQSAIGKLYRAINLDQHEHSLSAGSPRTDASGDTRLVEAIKARVLQQSVVEDIPPNGPIEDIFNWFCGELAHIASECSLNHRHFKPLAEEELIIGTITQKTSQPHMRKDKMSKMRELTDGLVRQIREVLEGDGSKPAEDYLRDAWTAWNLSLVEKRRKMFGARAFGWVALGALFDAIQILEEEPA</sequence>